<dbReference type="InterPro" id="IPR001451">
    <property type="entry name" value="Hexapep"/>
</dbReference>
<keyword evidence="3" id="KW-1185">Reference proteome</keyword>
<dbReference type="Pfam" id="PF00132">
    <property type="entry name" value="Hexapep"/>
    <property type="match status" value="1"/>
</dbReference>
<evidence type="ECO:0000313" key="3">
    <source>
        <dbReference type="Proteomes" id="UP001162131"/>
    </source>
</evidence>
<accession>A0AAU9IG30</accession>
<organism evidence="2 3">
    <name type="scientific">Blepharisma stoltei</name>
    <dbReference type="NCBI Taxonomy" id="1481888"/>
    <lineage>
        <taxon>Eukaryota</taxon>
        <taxon>Sar</taxon>
        <taxon>Alveolata</taxon>
        <taxon>Ciliophora</taxon>
        <taxon>Postciliodesmatophora</taxon>
        <taxon>Heterotrichea</taxon>
        <taxon>Heterotrichida</taxon>
        <taxon>Blepharismidae</taxon>
        <taxon>Blepharisma</taxon>
    </lineage>
</organism>
<dbReference type="PANTHER" id="PTHR13061:SF29">
    <property type="entry name" value="GAMMA CARBONIC ANHYDRASE-LIKE 1, MITOCHONDRIAL-RELATED"/>
    <property type="match status" value="1"/>
</dbReference>
<gene>
    <name evidence="2" type="ORF">BSTOLATCC_MIC5461</name>
</gene>
<proteinExistence type="predicted"/>
<feature type="region of interest" description="Disordered" evidence="1">
    <location>
        <begin position="322"/>
        <end position="346"/>
    </location>
</feature>
<comment type="caution">
    <text evidence="2">The sequence shown here is derived from an EMBL/GenBank/DDBJ whole genome shotgun (WGS) entry which is preliminary data.</text>
</comment>
<dbReference type="Proteomes" id="UP001162131">
    <property type="component" value="Unassembled WGS sequence"/>
</dbReference>
<sequence>MRQLIISLGDHITKYKIGPLIRTLGTVLDIVGFKISSTAYLENYVRSLRNIPTETHIPDLGSAKFIAPNTSIIGDVKFGKNSSLWYGSVARGDIQKIEIGDNTIIQDLVTIKRNDGKTDPIVIGKNVFIGPGCKIGGCTLHDHSFISMGSTIEDDCVVESYGFLAAGAVLAKGSKVPSGQVWAGSPAHFLREVTNEERDAIYEHFNETSQLAEVHHEEAEKSFETVFLDDWEKDRKFRRNHIETLLDKLEELDISSHGHDAPETEFIHGNQRWNYNERQQTEKISERNWKPFNEDGAVFPDEWKVYGEDMDRYERAKKVFDAPPPAYEAPNAPSIPRDQTPWTRRY</sequence>
<name>A0AAU9IG30_9CILI</name>
<dbReference type="InterPro" id="IPR047324">
    <property type="entry name" value="LbH_gamma_CA-like"/>
</dbReference>
<dbReference type="Gene3D" id="2.160.10.10">
    <property type="entry name" value="Hexapeptide repeat proteins"/>
    <property type="match status" value="1"/>
</dbReference>
<protein>
    <recommendedName>
        <fullName evidence="4">Trimeric LpxA-like protein</fullName>
    </recommendedName>
</protein>
<evidence type="ECO:0008006" key="4">
    <source>
        <dbReference type="Google" id="ProtNLM"/>
    </source>
</evidence>
<dbReference type="EMBL" id="CAJZBQ010000005">
    <property type="protein sequence ID" value="CAG9312217.1"/>
    <property type="molecule type" value="Genomic_DNA"/>
</dbReference>
<reference evidence="2" key="1">
    <citation type="submission" date="2021-09" db="EMBL/GenBank/DDBJ databases">
        <authorList>
            <consortium name="AG Swart"/>
            <person name="Singh M."/>
            <person name="Singh A."/>
            <person name="Seah K."/>
            <person name="Emmerich C."/>
        </authorList>
    </citation>
    <scope>NUCLEOTIDE SEQUENCE</scope>
    <source>
        <strain evidence="2">ATCC30299</strain>
    </source>
</reference>
<dbReference type="InterPro" id="IPR050484">
    <property type="entry name" value="Transf_Hexapept/Carb_Anhydrase"/>
</dbReference>
<dbReference type="AlphaFoldDB" id="A0AAU9IG30"/>
<dbReference type="SUPFAM" id="SSF51161">
    <property type="entry name" value="Trimeric LpxA-like enzymes"/>
    <property type="match status" value="1"/>
</dbReference>
<evidence type="ECO:0000256" key="1">
    <source>
        <dbReference type="SAM" id="MobiDB-lite"/>
    </source>
</evidence>
<dbReference type="CDD" id="cd04645">
    <property type="entry name" value="LbH_gamma_CA_like"/>
    <property type="match status" value="1"/>
</dbReference>
<dbReference type="PANTHER" id="PTHR13061">
    <property type="entry name" value="DYNACTIN SUBUNIT P25"/>
    <property type="match status" value="1"/>
</dbReference>
<dbReference type="InterPro" id="IPR011004">
    <property type="entry name" value="Trimer_LpxA-like_sf"/>
</dbReference>
<evidence type="ECO:0000313" key="2">
    <source>
        <dbReference type="EMBL" id="CAG9312217.1"/>
    </source>
</evidence>